<dbReference type="GeneID" id="64821204"/>
<name>A0A8T8KBJ2_9EURY</name>
<dbReference type="SUPFAM" id="SSF55136">
    <property type="entry name" value="Probable bacterial effector-binding domain"/>
    <property type="match status" value="1"/>
</dbReference>
<dbReference type="InterPro" id="IPR006917">
    <property type="entry name" value="SOUL_heme-bd"/>
</dbReference>
<dbReference type="OrthoDB" id="141612at2157"/>
<evidence type="ECO:0000313" key="1">
    <source>
        <dbReference type="EMBL" id="QUH24160.1"/>
    </source>
</evidence>
<dbReference type="InterPro" id="IPR011256">
    <property type="entry name" value="Reg_factor_effector_dom_sf"/>
</dbReference>
<dbReference type="EMBL" id="CP058560">
    <property type="protein sequence ID" value="QUH24160.1"/>
    <property type="molecule type" value="Genomic_DNA"/>
</dbReference>
<gene>
    <name evidence="1" type="ORF">HYG87_10525</name>
</gene>
<keyword evidence="2" id="KW-1185">Reference proteome</keyword>
<dbReference type="PANTHER" id="PTHR11220">
    <property type="entry name" value="HEME-BINDING PROTEIN-RELATED"/>
    <property type="match status" value="1"/>
</dbReference>
<dbReference type="Pfam" id="PF04832">
    <property type="entry name" value="SOUL"/>
    <property type="match status" value="1"/>
</dbReference>
<protein>
    <submittedName>
        <fullName evidence="1">Heme-binding protein</fullName>
    </submittedName>
</protein>
<organism evidence="1 2">
    <name type="scientific">Methanobacterium alkalithermotolerans</name>
    <dbReference type="NCBI Taxonomy" id="2731220"/>
    <lineage>
        <taxon>Archaea</taxon>
        <taxon>Methanobacteriati</taxon>
        <taxon>Methanobacteriota</taxon>
        <taxon>Methanomada group</taxon>
        <taxon>Methanobacteria</taxon>
        <taxon>Methanobacteriales</taxon>
        <taxon>Methanobacteriaceae</taxon>
        <taxon>Methanobacterium</taxon>
    </lineage>
</organism>
<dbReference type="Proteomes" id="UP000681041">
    <property type="component" value="Chromosome"/>
</dbReference>
<reference evidence="1" key="1">
    <citation type="submission" date="2020-07" db="EMBL/GenBank/DDBJ databases">
        <title>Methanobacterium. sp. MethCan genome.</title>
        <authorList>
            <person name="Postec A."/>
            <person name="Quemeneur M."/>
        </authorList>
    </citation>
    <scope>NUCLEOTIDE SEQUENCE</scope>
    <source>
        <strain evidence="1">MethCAN</strain>
    </source>
</reference>
<accession>A0A8T8KBJ2</accession>
<dbReference type="KEGG" id="meme:HYG87_10525"/>
<dbReference type="Gene3D" id="3.20.80.10">
    <property type="entry name" value="Regulatory factor, effector binding domain"/>
    <property type="match status" value="2"/>
</dbReference>
<dbReference type="AlphaFoldDB" id="A0A8T8KBJ2"/>
<proteinExistence type="predicted"/>
<sequence>MTESPAYQVEEKEGKFEIRLYPGYILAQVDVEADFDSALGKGFSILAGYIFGANKKKSDIDMTVPVSEETLEPSESIAMTKPVTQEIKSEKIAMTIPVTEEKTRGNVHRISFTMPSKYTLSTLPQPEDKRINFKEYKNQKMAVLQFSGRVKSQLAREKINEMSKWLSQKGIEPESNFIVAQYNHPAIPGFLRKNEIMVKI</sequence>
<evidence type="ECO:0000313" key="2">
    <source>
        <dbReference type="Proteomes" id="UP000681041"/>
    </source>
</evidence>
<dbReference type="RefSeq" id="WP_211533117.1">
    <property type="nucleotide sequence ID" value="NZ_CP058560.1"/>
</dbReference>
<dbReference type="PANTHER" id="PTHR11220:SF58">
    <property type="entry name" value="SOUL HEME-BINDING FAMILY PROTEIN"/>
    <property type="match status" value="1"/>
</dbReference>